<dbReference type="Gene3D" id="1.10.287.130">
    <property type="match status" value="1"/>
</dbReference>
<keyword evidence="4" id="KW-0597">Phosphoprotein</keyword>
<dbReference type="FunFam" id="3.30.565.10:FF:000006">
    <property type="entry name" value="Sensor histidine kinase WalK"/>
    <property type="match status" value="1"/>
</dbReference>
<dbReference type="InterPro" id="IPR036890">
    <property type="entry name" value="HATPase_C_sf"/>
</dbReference>
<dbReference type="Pfam" id="PF13426">
    <property type="entry name" value="PAS_9"/>
    <property type="match status" value="1"/>
</dbReference>
<dbReference type="InterPro" id="IPR005467">
    <property type="entry name" value="His_kinase_dom"/>
</dbReference>
<feature type="domain" description="PAS" evidence="11">
    <location>
        <begin position="253"/>
        <end position="295"/>
    </location>
</feature>
<evidence type="ECO:0000256" key="7">
    <source>
        <dbReference type="ARBA" id="ARBA00023012"/>
    </source>
</evidence>
<evidence type="ECO:0000259" key="10">
    <source>
        <dbReference type="PROSITE" id="PS50109"/>
    </source>
</evidence>
<proteinExistence type="predicted"/>
<dbReference type="AlphaFoldDB" id="A0A267MKQ5"/>
<dbReference type="SUPFAM" id="SSF55874">
    <property type="entry name" value="ATPase domain of HSP90 chaperone/DNA topoisomerase II/histidine kinase"/>
    <property type="match status" value="1"/>
</dbReference>
<gene>
    <name evidence="13" type="ORF">CCE28_07315</name>
</gene>
<dbReference type="InterPro" id="IPR003594">
    <property type="entry name" value="HATPase_dom"/>
</dbReference>
<dbReference type="InterPro" id="IPR036097">
    <property type="entry name" value="HisK_dim/P_sf"/>
</dbReference>
<dbReference type="Pfam" id="PF00512">
    <property type="entry name" value="HisKA"/>
    <property type="match status" value="1"/>
</dbReference>
<dbReference type="RefSeq" id="WP_095132480.1">
    <property type="nucleotide sequence ID" value="NZ_NIBG01000004.1"/>
</dbReference>
<dbReference type="NCBIfam" id="TIGR00229">
    <property type="entry name" value="sensory_box"/>
    <property type="match status" value="1"/>
</dbReference>
<keyword evidence="9" id="KW-0812">Transmembrane</keyword>
<feature type="transmembrane region" description="Helical" evidence="9">
    <location>
        <begin position="174"/>
        <end position="194"/>
    </location>
</feature>
<accession>A0A267MKQ5</accession>
<dbReference type="InterPro" id="IPR000014">
    <property type="entry name" value="PAS"/>
</dbReference>
<dbReference type="CDD" id="cd00130">
    <property type="entry name" value="PAS"/>
    <property type="match status" value="1"/>
</dbReference>
<keyword evidence="6" id="KW-0418">Kinase</keyword>
<dbReference type="Pfam" id="PF00672">
    <property type="entry name" value="HAMP"/>
    <property type="match status" value="1"/>
</dbReference>
<dbReference type="InterPro" id="IPR050351">
    <property type="entry name" value="BphY/WalK/GraS-like"/>
</dbReference>
<dbReference type="GO" id="GO:0000155">
    <property type="term" value="F:phosphorelay sensor kinase activity"/>
    <property type="evidence" value="ECO:0007669"/>
    <property type="project" value="InterPro"/>
</dbReference>
<feature type="domain" description="Histidine kinase" evidence="10">
    <location>
        <begin position="378"/>
        <end position="596"/>
    </location>
</feature>
<comment type="catalytic activity">
    <reaction evidence="1">
        <text>ATP + protein L-histidine = ADP + protein N-phospho-L-histidine.</text>
        <dbReference type="EC" id="2.7.13.3"/>
    </reaction>
</comment>
<dbReference type="GO" id="GO:0005886">
    <property type="term" value="C:plasma membrane"/>
    <property type="evidence" value="ECO:0007669"/>
    <property type="project" value="TreeGrafter"/>
</dbReference>
<keyword evidence="14" id="KW-1185">Reference proteome</keyword>
<dbReference type="InterPro" id="IPR035965">
    <property type="entry name" value="PAS-like_dom_sf"/>
</dbReference>
<dbReference type="Pfam" id="PF02518">
    <property type="entry name" value="HATPase_c"/>
    <property type="match status" value="1"/>
</dbReference>
<dbReference type="EC" id="2.7.13.3" evidence="3"/>
<evidence type="ECO:0000256" key="2">
    <source>
        <dbReference type="ARBA" id="ARBA00004370"/>
    </source>
</evidence>
<evidence type="ECO:0000313" key="14">
    <source>
        <dbReference type="Proteomes" id="UP000216024"/>
    </source>
</evidence>
<dbReference type="CDD" id="cd06225">
    <property type="entry name" value="HAMP"/>
    <property type="match status" value="1"/>
</dbReference>
<dbReference type="PROSITE" id="PS50885">
    <property type="entry name" value="HAMP"/>
    <property type="match status" value="1"/>
</dbReference>
<dbReference type="CDD" id="cd00082">
    <property type="entry name" value="HisKA"/>
    <property type="match status" value="1"/>
</dbReference>
<sequence>MFKSIRWKFITIYFLPVYIAMLIVSVFIIQQFQEYQLNMVSENLNNLGRQEGLIKTIARFEDLNEYKEDIQRNIDQWPTGLKEEVFIVNMDFKIVARSKNSGTNRDAIDILDYTLLTQARNGKTDQKDIYIESRNIITKNMAFPIQLEGGQPKGILYIRADLSDVYKGLERAKIILIEGTIIALFITVILGFLIGRSITEPIIDVTKKASGMARGDFNQVVEVKSDDEIGQLAEMFNYARAKLNVTLSQISSEKSKLETILSYMADGLIAVNNYDEIIHANPTAMEMLDLTEEEIRTKSYDEIMKKLNENLTLKYIQKNRRMSNYTGKETLKIGDNILSASYAPYMDEKGRKAGIVMVLQDITKRQELDNMRKEFVANVSHELKTPLTSIKSYTETLLDGALEEKDLAVSFLQVVNSEADRMNGLVRDLLQLSRLDSKKVLWNKKNSNLVKIGQDAVNKMEITAQNKNQTLSFITKYEFLSVYVDKDRIEQVIINIISNAIKYTPSGGHIQVQVYRDKNYAVALIKDNGIGIPKRAIPRLFERFYRVDKARSREMGGTGLGLSIAKQIVVAHDGEIFVESKEGIGTEVFIKIPISKKKD</sequence>
<dbReference type="PROSITE" id="PS50112">
    <property type="entry name" value="PAS"/>
    <property type="match status" value="1"/>
</dbReference>
<dbReference type="SUPFAM" id="SSF55785">
    <property type="entry name" value="PYP-like sensor domain (PAS domain)"/>
    <property type="match status" value="1"/>
</dbReference>
<dbReference type="SUPFAM" id="SSF47384">
    <property type="entry name" value="Homodimeric domain of signal transducing histidine kinase"/>
    <property type="match status" value="1"/>
</dbReference>
<dbReference type="PRINTS" id="PR00344">
    <property type="entry name" value="BCTRLSENSOR"/>
</dbReference>
<dbReference type="Gene3D" id="3.30.565.10">
    <property type="entry name" value="Histidine kinase-like ATPase, C-terminal domain"/>
    <property type="match status" value="1"/>
</dbReference>
<keyword evidence="7" id="KW-0902">Two-component regulatory system</keyword>
<organism evidence="13 14">
    <name type="scientific">Anaeromicrobium sediminis</name>
    <dbReference type="NCBI Taxonomy" id="1478221"/>
    <lineage>
        <taxon>Bacteria</taxon>
        <taxon>Bacillati</taxon>
        <taxon>Bacillota</taxon>
        <taxon>Clostridia</taxon>
        <taxon>Peptostreptococcales</taxon>
        <taxon>Thermotaleaceae</taxon>
        <taxon>Anaeromicrobium</taxon>
    </lineage>
</organism>
<evidence type="ECO:0000313" key="13">
    <source>
        <dbReference type="EMBL" id="PAB60171.1"/>
    </source>
</evidence>
<evidence type="ECO:0000259" key="11">
    <source>
        <dbReference type="PROSITE" id="PS50112"/>
    </source>
</evidence>
<dbReference type="PANTHER" id="PTHR45453:SF1">
    <property type="entry name" value="PHOSPHATE REGULON SENSOR PROTEIN PHOR"/>
    <property type="match status" value="1"/>
</dbReference>
<evidence type="ECO:0000256" key="9">
    <source>
        <dbReference type="SAM" id="Phobius"/>
    </source>
</evidence>
<dbReference type="Proteomes" id="UP000216024">
    <property type="component" value="Unassembled WGS sequence"/>
</dbReference>
<evidence type="ECO:0000256" key="6">
    <source>
        <dbReference type="ARBA" id="ARBA00022777"/>
    </source>
</evidence>
<evidence type="ECO:0000256" key="4">
    <source>
        <dbReference type="ARBA" id="ARBA00022553"/>
    </source>
</evidence>
<dbReference type="SUPFAM" id="SSF158472">
    <property type="entry name" value="HAMP domain-like"/>
    <property type="match status" value="1"/>
</dbReference>
<dbReference type="SMART" id="SM00091">
    <property type="entry name" value="PAS"/>
    <property type="match status" value="1"/>
</dbReference>
<keyword evidence="9" id="KW-1133">Transmembrane helix</keyword>
<feature type="transmembrane region" description="Helical" evidence="9">
    <location>
        <begin position="12"/>
        <end position="29"/>
    </location>
</feature>
<evidence type="ECO:0000259" key="12">
    <source>
        <dbReference type="PROSITE" id="PS50885"/>
    </source>
</evidence>
<keyword evidence="5" id="KW-0808">Transferase</keyword>
<dbReference type="OrthoDB" id="9813151at2"/>
<dbReference type="InterPro" id="IPR003661">
    <property type="entry name" value="HisK_dim/P_dom"/>
</dbReference>
<dbReference type="SMART" id="SM00388">
    <property type="entry name" value="HisKA"/>
    <property type="match status" value="1"/>
</dbReference>
<reference evidence="13 14" key="1">
    <citation type="submission" date="2017-06" db="EMBL/GenBank/DDBJ databases">
        <title>Draft genome sequence of anaerobic fermentative bacterium Anaeromicrobium sediminis DY2726D isolated from West Pacific Ocean sediments.</title>
        <authorList>
            <person name="Zeng X."/>
        </authorList>
    </citation>
    <scope>NUCLEOTIDE SEQUENCE [LARGE SCALE GENOMIC DNA]</scope>
    <source>
        <strain evidence="13 14">DY2726D</strain>
    </source>
</reference>
<evidence type="ECO:0000256" key="8">
    <source>
        <dbReference type="ARBA" id="ARBA00023136"/>
    </source>
</evidence>
<comment type="caution">
    <text evidence="13">The sequence shown here is derived from an EMBL/GenBank/DDBJ whole genome shotgun (WGS) entry which is preliminary data.</text>
</comment>
<name>A0A267MKQ5_9FIRM</name>
<dbReference type="CDD" id="cd00075">
    <property type="entry name" value="HATPase"/>
    <property type="match status" value="1"/>
</dbReference>
<dbReference type="GO" id="GO:0016036">
    <property type="term" value="P:cellular response to phosphate starvation"/>
    <property type="evidence" value="ECO:0007669"/>
    <property type="project" value="TreeGrafter"/>
</dbReference>
<evidence type="ECO:0000256" key="5">
    <source>
        <dbReference type="ARBA" id="ARBA00022679"/>
    </source>
</evidence>
<dbReference type="PROSITE" id="PS50109">
    <property type="entry name" value="HIS_KIN"/>
    <property type="match status" value="1"/>
</dbReference>
<dbReference type="SMART" id="SM00304">
    <property type="entry name" value="HAMP"/>
    <property type="match status" value="1"/>
</dbReference>
<dbReference type="EMBL" id="NIBG01000004">
    <property type="protein sequence ID" value="PAB60171.1"/>
    <property type="molecule type" value="Genomic_DNA"/>
</dbReference>
<dbReference type="PANTHER" id="PTHR45453">
    <property type="entry name" value="PHOSPHATE REGULON SENSOR PROTEIN PHOR"/>
    <property type="match status" value="1"/>
</dbReference>
<comment type="subcellular location">
    <subcellularLocation>
        <location evidence="2">Membrane</location>
    </subcellularLocation>
</comment>
<dbReference type="InterPro" id="IPR004358">
    <property type="entry name" value="Sig_transdc_His_kin-like_C"/>
</dbReference>
<dbReference type="SMART" id="SM00387">
    <property type="entry name" value="HATPase_c"/>
    <property type="match status" value="1"/>
</dbReference>
<dbReference type="GO" id="GO:0004721">
    <property type="term" value="F:phosphoprotein phosphatase activity"/>
    <property type="evidence" value="ECO:0007669"/>
    <property type="project" value="TreeGrafter"/>
</dbReference>
<feature type="domain" description="HAMP" evidence="12">
    <location>
        <begin position="196"/>
        <end position="248"/>
    </location>
</feature>
<keyword evidence="8 9" id="KW-0472">Membrane</keyword>
<dbReference type="FunFam" id="1.10.287.130:FF:000001">
    <property type="entry name" value="Two-component sensor histidine kinase"/>
    <property type="match status" value="1"/>
</dbReference>
<protein>
    <recommendedName>
        <fullName evidence="3">histidine kinase</fullName>
        <ecNumber evidence="3">2.7.13.3</ecNumber>
    </recommendedName>
</protein>
<dbReference type="Gene3D" id="6.10.340.10">
    <property type="match status" value="1"/>
</dbReference>
<dbReference type="Gene3D" id="3.30.450.20">
    <property type="entry name" value="PAS domain"/>
    <property type="match status" value="1"/>
</dbReference>
<dbReference type="InterPro" id="IPR003660">
    <property type="entry name" value="HAMP_dom"/>
</dbReference>
<evidence type="ECO:0000256" key="3">
    <source>
        <dbReference type="ARBA" id="ARBA00012438"/>
    </source>
</evidence>
<evidence type="ECO:0000256" key="1">
    <source>
        <dbReference type="ARBA" id="ARBA00000085"/>
    </source>
</evidence>